<keyword evidence="5 7" id="KW-0472">Membrane</keyword>
<comment type="subcellular location">
    <subcellularLocation>
        <location evidence="1">Endoplasmic reticulum membrane</location>
        <topology evidence="1">Multi-pass membrane protein</topology>
    </subcellularLocation>
</comment>
<organism evidence="9 10">
    <name type="scientific">Colletotrichum sublineola</name>
    <name type="common">Sorghum anthracnose fungus</name>
    <dbReference type="NCBI Taxonomy" id="1173701"/>
    <lineage>
        <taxon>Eukaryota</taxon>
        <taxon>Fungi</taxon>
        <taxon>Dikarya</taxon>
        <taxon>Ascomycota</taxon>
        <taxon>Pezizomycotina</taxon>
        <taxon>Sordariomycetes</taxon>
        <taxon>Hypocreomycetidae</taxon>
        <taxon>Glomerellales</taxon>
        <taxon>Glomerellaceae</taxon>
        <taxon>Colletotrichum</taxon>
        <taxon>Colletotrichum graminicola species complex</taxon>
    </lineage>
</organism>
<keyword evidence="2 7" id="KW-0812">Transmembrane</keyword>
<feature type="domain" description="N-acetyltransferase ESCO zinc-finger" evidence="8">
    <location>
        <begin position="531"/>
        <end position="556"/>
    </location>
</feature>
<dbReference type="GO" id="GO:0005789">
    <property type="term" value="C:endoplasmic reticulum membrane"/>
    <property type="evidence" value="ECO:0007669"/>
    <property type="project" value="UniProtKB-SubCell"/>
</dbReference>
<evidence type="ECO:0000256" key="5">
    <source>
        <dbReference type="ARBA" id="ARBA00023136"/>
    </source>
</evidence>
<evidence type="ECO:0000259" key="8">
    <source>
        <dbReference type="Pfam" id="PF13878"/>
    </source>
</evidence>
<dbReference type="eggNOG" id="ENOG502RXKD">
    <property type="taxonomic scope" value="Eukaryota"/>
</dbReference>
<dbReference type="STRING" id="1173701.A0A066XE79"/>
<feature type="region of interest" description="Disordered" evidence="6">
    <location>
        <begin position="19"/>
        <end position="65"/>
    </location>
</feature>
<dbReference type="AlphaFoldDB" id="A0A066XE79"/>
<dbReference type="PANTHER" id="PTHR31394:SF1">
    <property type="entry name" value="TRANSMEMBRANE PROTEIN 199"/>
    <property type="match status" value="1"/>
</dbReference>
<evidence type="ECO:0000313" key="10">
    <source>
        <dbReference type="Proteomes" id="UP000027238"/>
    </source>
</evidence>
<dbReference type="InterPro" id="IPR028005">
    <property type="entry name" value="AcTrfase_ESCO_Znf_dom"/>
</dbReference>
<accession>A0A066XE79</accession>
<dbReference type="OrthoDB" id="19981at2759"/>
<dbReference type="Pfam" id="PF13878">
    <property type="entry name" value="zf-C2H2_3"/>
    <property type="match status" value="1"/>
</dbReference>
<keyword evidence="4 7" id="KW-1133">Transmembrane helix</keyword>
<evidence type="ECO:0000256" key="7">
    <source>
        <dbReference type="SAM" id="Phobius"/>
    </source>
</evidence>
<keyword evidence="3" id="KW-0256">Endoplasmic reticulum</keyword>
<evidence type="ECO:0000256" key="1">
    <source>
        <dbReference type="ARBA" id="ARBA00004477"/>
    </source>
</evidence>
<evidence type="ECO:0000256" key="2">
    <source>
        <dbReference type="ARBA" id="ARBA00022692"/>
    </source>
</evidence>
<feature type="compositionally biased region" description="Polar residues" evidence="6">
    <location>
        <begin position="414"/>
        <end position="425"/>
    </location>
</feature>
<dbReference type="Proteomes" id="UP000027238">
    <property type="component" value="Unassembled WGS sequence"/>
</dbReference>
<evidence type="ECO:0000256" key="4">
    <source>
        <dbReference type="ARBA" id="ARBA00022989"/>
    </source>
</evidence>
<feature type="compositionally biased region" description="Polar residues" evidence="6">
    <location>
        <begin position="392"/>
        <end position="407"/>
    </location>
</feature>
<feature type="transmembrane region" description="Helical" evidence="7">
    <location>
        <begin position="212"/>
        <end position="235"/>
    </location>
</feature>
<comment type="caution">
    <text evidence="9">The sequence shown here is derived from an EMBL/GenBank/DDBJ whole genome shotgun (WGS) entry which is preliminary data.</text>
</comment>
<feature type="region of interest" description="Disordered" evidence="6">
    <location>
        <begin position="308"/>
        <end position="481"/>
    </location>
</feature>
<evidence type="ECO:0000313" key="9">
    <source>
        <dbReference type="EMBL" id="KDN67197.1"/>
    </source>
</evidence>
<dbReference type="PANTHER" id="PTHR31394">
    <property type="entry name" value="TRANSMEMBRANE PROTEIN 199"/>
    <property type="match status" value="1"/>
</dbReference>
<proteinExistence type="predicted"/>
<feature type="compositionally biased region" description="Basic and acidic residues" evidence="6">
    <location>
        <begin position="467"/>
        <end position="478"/>
    </location>
</feature>
<dbReference type="HOGENOM" id="CLU_545181_0_0_1"/>
<feature type="transmembrane region" description="Helical" evidence="7">
    <location>
        <begin position="184"/>
        <end position="206"/>
    </location>
</feature>
<evidence type="ECO:0000256" key="6">
    <source>
        <dbReference type="SAM" id="MobiDB-lite"/>
    </source>
</evidence>
<sequence length="569" mass="63044">MVQLTVTPSIADGLETLAEVRSSRDKSDASNTDTAAHESTSDGSATSVATPDAEEPTIHRPAVGDPITHRQVLRLWKDLKSEGIHGFSLEGLLRGATVYIPPPPAKPEPSAEYKALMARLRREEEERTYQRMMKQPSRMDNFSRQFPDAASRAHAFAEVNRPMRESDNGDDEVTLGDVQKQVMVILNFLISIVGVAATIWIAARWWNLATRILLTLAGSILVLVAEVVVYSGYVWRMTEAKANRKEPEEVKEVMQTWVLGEDVNDGKSGEDATVLLDTKTPDTDEGIRRRLKGLSQYGHARRVTLAPAQRFADSSAGGMDRTGGDTKLLDTQYDVPRPTTTDKRRTLRTYSKRSRLTEDDESGPGLPKKRKANAEPATRTPELPKLHPGQPAQLSQPSSNIPKSSILSYFKPCRSSSATESSDPLSDSEKLINTPPSSPPVFRKIKEPRRLRLRPSTPILPSSDTVEDAKDSDDRCGDVDTMSGRVLRSSRTRSGKDLTEATYSKLNKFRGDEETKVAAAAAPKKPLPAFMECKICRILYNPLHPPDVKYHSQRHAAFLRARARARNTA</sequence>
<dbReference type="EMBL" id="JMSE01000836">
    <property type="protein sequence ID" value="KDN67197.1"/>
    <property type="molecule type" value="Genomic_DNA"/>
</dbReference>
<evidence type="ECO:0000256" key="3">
    <source>
        <dbReference type="ARBA" id="ARBA00022824"/>
    </source>
</evidence>
<gene>
    <name evidence="9" type="ORF">CSUB01_06823</name>
</gene>
<name>A0A066XE79_COLSU</name>
<protein>
    <recommendedName>
        <fullName evidence="8">N-acetyltransferase ESCO zinc-finger domain-containing protein</fullName>
    </recommendedName>
</protein>
<dbReference type="InterPro" id="IPR021013">
    <property type="entry name" value="ATPase_Vma12"/>
</dbReference>
<feature type="compositionally biased region" description="Basic residues" evidence="6">
    <location>
        <begin position="345"/>
        <end position="354"/>
    </location>
</feature>
<keyword evidence="10" id="KW-1185">Reference proteome</keyword>
<dbReference type="GO" id="GO:0070072">
    <property type="term" value="P:vacuolar proton-transporting V-type ATPase complex assembly"/>
    <property type="evidence" value="ECO:0007669"/>
    <property type="project" value="InterPro"/>
</dbReference>
<dbReference type="Pfam" id="PF11712">
    <property type="entry name" value="Vma12"/>
    <property type="match status" value="1"/>
</dbReference>
<reference evidence="10" key="1">
    <citation type="journal article" date="2014" name="Genome Announc.">
        <title>Draft genome sequence of Colletotrichum sublineola, a destructive pathogen of cultivated sorghum.</title>
        <authorList>
            <person name="Baroncelli R."/>
            <person name="Sanz-Martin J.M."/>
            <person name="Rech G.E."/>
            <person name="Sukno S.A."/>
            <person name="Thon M.R."/>
        </authorList>
    </citation>
    <scope>NUCLEOTIDE SEQUENCE [LARGE SCALE GENOMIC DNA]</scope>
    <source>
        <strain evidence="10">TX430BB</strain>
    </source>
</reference>